<name>A0AAI8VJ88_9PEZI</name>
<evidence type="ECO:0000313" key="2">
    <source>
        <dbReference type="Proteomes" id="UP001295740"/>
    </source>
</evidence>
<dbReference type="AlphaFoldDB" id="A0AAI8VJ88"/>
<dbReference type="EMBL" id="CAUWAG010000012">
    <property type="protein sequence ID" value="CAJ2508800.1"/>
    <property type="molecule type" value="Genomic_DNA"/>
</dbReference>
<dbReference type="Gene3D" id="3.30.559.10">
    <property type="entry name" value="Chloramphenicol acetyltransferase-like domain"/>
    <property type="match status" value="1"/>
</dbReference>
<sequence length="173" mass="19431">MPALKIRMWHFPKSIMTKLKDESTAKTGDTWISTYGATMGVLWKTITRAKLPLLNPDLDTKTILAHGLNTRAKMQPPLTDNFMGNAVALPRTEPRAIRDILADGNLTEMAAAVRWPHPQFEGYCFILPSRAGMEAEGSDEGLEVIVCLEESCHDRLFQDEELQRYAQPRGFDA</sequence>
<dbReference type="Proteomes" id="UP001295740">
    <property type="component" value="Unassembled WGS sequence"/>
</dbReference>
<keyword evidence="2" id="KW-1185">Reference proteome</keyword>
<accession>A0AAI8VJ88</accession>
<proteinExistence type="predicted"/>
<dbReference type="InterPro" id="IPR023213">
    <property type="entry name" value="CAT-like_dom_sf"/>
</dbReference>
<evidence type="ECO:0000313" key="1">
    <source>
        <dbReference type="EMBL" id="CAJ2508800.1"/>
    </source>
</evidence>
<comment type="caution">
    <text evidence="1">The sequence shown here is derived from an EMBL/GenBank/DDBJ whole genome shotgun (WGS) entry which is preliminary data.</text>
</comment>
<gene>
    <name evidence="1" type="ORF">KHLLAP_LOCUS9268</name>
</gene>
<dbReference type="Pfam" id="PF02458">
    <property type="entry name" value="Transferase"/>
    <property type="match status" value="1"/>
</dbReference>
<reference evidence="1" key="1">
    <citation type="submission" date="2023-10" db="EMBL/GenBank/DDBJ databases">
        <authorList>
            <person name="Hackl T."/>
        </authorList>
    </citation>
    <scope>NUCLEOTIDE SEQUENCE</scope>
</reference>
<protein>
    <submittedName>
        <fullName evidence="1">Uu.00g138260.m01.CDS01</fullName>
    </submittedName>
</protein>
<organism evidence="1 2">
    <name type="scientific">Anthostomella pinea</name>
    <dbReference type="NCBI Taxonomy" id="933095"/>
    <lineage>
        <taxon>Eukaryota</taxon>
        <taxon>Fungi</taxon>
        <taxon>Dikarya</taxon>
        <taxon>Ascomycota</taxon>
        <taxon>Pezizomycotina</taxon>
        <taxon>Sordariomycetes</taxon>
        <taxon>Xylariomycetidae</taxon>
        <taxon>Xylariales</taxon>
        <taxon>Xylariaceae</taxon>
        <taxon>Anthostomella</taxon>
    </lineage>
</organism>